<evidence type="ECO:0000313" key="5">
    <source>
        <dbReference type="Proteomes" id="UP000824089"/>
    </source>
</evidence>
<dbReference type="InterPro" id="IPR046840">
    <property type="entry name" value="SpoIVA_C"/>
</dbReference>
<feature type="domain" description="Stage IV sporulation protein A middle" evidence="2">
    <location>
        <begin position="180"/>
        <end position="358"/>
    </location>
</feature>
<dbReference type="Pfam" id="PF20438">
    <property type="entry name" value="SpoIVA_middle"/>
    <property type="match status" value="1"/>
</dbReference>
<feature type="non-terminal residue" evidence="4">
    <location>
        <position position="1"/>
    </location>
</feature>
<reference evidence="4" key="1">
    <citation type="submission" date="2020-10" db="EMBL/GenBank/DDBJ databases">
        <authorList>
            <person name="Gilroy R."/>
        </authorList>
    </citation>
    <scope>NUCLEOTIDE SEQUENCE</scope>
    <source>
        <strain evidence="4">CHK195-4489</strain>
    </source>
</reference>
<feature type="domain" description="Stage IV sporulation protein A ATPase" evidence="1">
    <location>
        <begin position="1"/>
        <end position="179"/>
    </location>
</feature>
<dbReference type="GO" id="GO:0016887">
    <property type="term" value="F:ATP hydrolysis activity"/>
    <property type="evidence" value="ECO:0007669"/>
    <property type="project" value="InterPro"/>
</dbReference>
<evidence type="ECO:0000259" key="1">
    <source>
        <dbReference type="Pfam" id="PF09547"/>
    </source>
</evidence>
<protein>
    <submittedName>
        <fullName evidence="4">Stage IV sporulation protein A</fullName>
    </submittedName>
</protein>
<reference evidence="4" key="2">
    <citation type="journal article" date="2021" name="PeerJ">
        <title>Extensive microbial diversity within the chicken gut microbiome revealed by metagenomics and culture.</title>
        <authorList>
            <person name="Gilroy R."/>
            <person name="Ravi A."/>
            <person name="Getino M."/>
            <person name="Pursley I."/>
            <person name="Horton D.L."/>
            <person name="Alikhan N.F."/>
            <person name="Baker D."/>
            <person name="Gharbi K."/>
            <person name="Hall N."/>
            <person name="Watson M."/>
            <person name="Adriaenssens E.M."/>
            <person name="Foster-Nyarko E."/>
            <person name="Jarju S."/>
            <person name="Secka A."/>
            <person name="Antonio M."/>
            <person name="Oren A."/>
            <person name="Chaudhuri R.R."/>
            <person name="La Ragione R."/>
            <person name="Hildebrand F."/>
            <person name="Pallen M.J."/>
        </authorList>
    </citation>
    <scope>NUCLEOTIDE SEQUENCE</scope>
    <source>
        <strain evidence="4">CHK195-4489</strain>
    </source>
</reference>
<comment type="caution">
    <text evidence="4">The sequence shown here is derived from an EMBL/GenBank/DDBJ whole genome shotgun (WGS) entry which is preliminary data.</text>
</comment>
<evidence type="ECO:0000259" key="3">
    <source>
        <dbReference type="Pfam" id="PF20439"/>
    </source>
</evidence>
<accession>A0A9D1I8L3</accession>
<dbReference type="GO" id="GO:0043934">
    <property type="term" value="P:sporulation"/>
    <property type="evidence" value="ECO:0007669"/>
    <property type="project" value="InterPro"/>
</dbReference>
<evidence type="ECO:0000259" key="2">
    <source>
        <dbReference type="Pfam" id="PF20438"/>
    </source>
</evidence>
<dbReference type="InterPro" id="IPR046841">
    <property type="entry name" value="SpoIVA_middle"/>
</dbReference>
<dbReference type="Pfam" id="PF20439">
    <property type="entry name" value="SpoIVA_C"/>
    <property type="match status" value="1"/>
</dbReference>
<dbReference type="NCBIfam" id="TIGR02836">
    <property type="entry name" value="spore_IV_A"/>
    <property type="match status" value="1"/>
</dbReference>
<dbReference type="Proteomes" id="UP000824089">
    <property type="component" value="Unassembled WGS sequence"/>
</dbReference>
<dbReference type="EMBL" id="DVMM01000026">
    <property type="protein sequence ID" value="HIU28935.1"/>
    <property type="molecule type" value="Genomic_DNA"/>
</dbReference>
<dbReference type="Pfam" id="PF09547">
    <property type="entry name" value="SpoIVA_ATPase"/>
    <property type="match status" value="1"/>
</dbReference>
<dbReference type="InterPro" id="IPR027417">
    <property type="entry name" value="P-loop_NTPase"/>
</dbReference>
<sequence length="434" mass="48426">LPQSASGTTIMTTEPKFIPNEAANITIDGNIKLKVRLVDCVGYLVEGALGHLENDVPRMVDTPWFEEKIPFGEAAEIGTKKVITEHSTIGLVVTTDGSITDIARSEYEEAEERVITEMKNTGKPFAILLNCIDPTQEETLAIREMLGEKYGVPVLPVNCSSMSQEDINDIMQTVLYEFPICEIGINIPSWMVSLDYNEALKASLTDAIRDSFESASKVRHINKCVEALENYPFIKKATVSSINAGSGCSLVELQLPDELFYQILSDRSGLDITDDKALVSMIKDLGRIKREHERIEYALREVELKGYGIVMPTIEEMHLEEPQIVKQGNRFGVRLRAHAPSIHMIKADIETEIAPFVGTEKQSEELVNYILNEFEGNPQSIWTSNLFGKPLNELMGEGLQSKLNRIPDEERVKLQETIQRVINEGSGGLICIIL</sequence>
<organism evidence="4 5">
    <name type="scientific">Candidatus Egerieisoma faecipullorum</name>
    <dbReference type="NCBI Taxonomy" id="2840963"/>
    <lineage>
        <taxon>Bacteria</taxon>
        <taxon>Bacillati</taxon>
        <taxon>Bacillota</taxon>
        <taxon>Clostridia</taxon>
        <taxon>Eubacteriales</taxon>
        <taxon>Clostridiaceae</taxon>
        <taxon>Clostridiaceae incertae sedis</taxon>
        <taxon>Candidatus Egerieisoma</taxon>
    </lineage>
</organism>
<gene>
    <name evidence="4" type="primary">spoIVA</name>
    <name evidence="4" type="ORF">IAD50_01410</name>
</gene>
<feature type="domain" description="Sporulation stage IV protein A C-terminal" evidence="3">
    <location>
        <begin position="359"/>
        <end position="434"/>
    </location>
</feature>
<dbReference type="GO" id="GO:0005524">
    <property type="term" value="F:ATP binding"/>
    <property type="evidence" value="ECO:0007669"/>
    <property type="project" value="InterPro"/>
</dbReference>
<dbReference type="Gene3D" id="3.40.50.300">
    <property type="entry name" value="P-loop containing nucleotide triphosphate hydrolases"/>
    <property type="match status" value="1"/>
</dbReference>
<evidence type="ECO:0000313" key="4">
    <source>
        <dbReference type="EMBL" id="HIU28935.1"/>
    </source>
</evidence>
<dbReference type="AlphaFoldDB" id="A0A9D1I8L3"/>
<proteinExistence type="predicted"/>
<name>A0A9D1I8L3_9CLOT</name>
<dbReference type="InterPro" id="IPR046842">
    <property type="entry name" value="SpoIVA_ATPase"/>
</dbReference>
<dbReference type="InterPro" id="IPR014201">
    <property type="entry name" value="Spore_IV_A"/>
</dbReference>
<dbReference type="SUPFAM" id="SSF52540">
    <property type="entry name" value="P-loop containing nucleoside triphosphate hydrolases"/>
    <property type="match status" value="1"/>
</dbReference>